<organism evidence="3 4">
    <name type="scientific">Quercus suber</name>
    <name type="common">Cork oak</name>
    <dbReference type="NCBI Taxonomy" id="58331"/>
    <lineage>
        <taxon>Eukaryota</taxon>
        <taxon>Viridiplantae</taxon>
        <taxon>Streptophyta</taxon>
        <taxon>Embryophyta</taxon>
        <taxon>Tracheophyta</taxon>
        <taxon>Spermatophyta</taxon>
        <taxon>Magnoliopsida</taxon>
        <taxon>eudicotyledons</taxon>
        <taxon>Gunneridae</taxon>
        <taxon>Pentapetalae</taxon>
        <taxon>rosids</taxon>
        <taxon>fabids</taxon>
        <taxon>Fagales</taxon>
        <taxon>Fagaceae</taxon>
        <taxon>Quercus</taxon>
    </lineage>
</organism>
<dbReference type="SUPFAM" id="SSF81606">
    <property type="entry name" value="PP2C-like"/>
    <property type="match status" value="2"/>
</dbReference>
<evidence type="ECO:0000256" key="1">
    <source>
        <dbReference type="SAM" id="Phobius"/>
    </source>
</evidence>
<dbReference type="AlphaFoldDB" id="A0AAW0KAM1"/>
<reference evidence="3 4" key="1">
    <citation type="journal article" date="2018" name="Sci. Data">
        <title>The draft genome sequence of cork oak.</title>
        <authorList>
            <person name="Ramos A.M."/>
            <person name="Usie A."/>
            <person name="Barbosa P."/>
            <person name="Barros P.M."/>
            <person name="Capote T."/>
            <person name="Chaves I."/>
            <person name="Simoes F."/>
            <person name="Abreu I."/>
            <person name="Carrasquinho I."/>
            <person name="Faro C."/>
            <person name="Guimaraes J.B."/>
            <person name="Mendonca D."/>
            <person name="Nobrega F."/>
            <person name="Rodrigues L."/>
            <person name="Saibo N.J.M."/>
            <person name="Varela M.C."/>
            <person name="Egas C."/>
            <person name="Matos J."/>
            <person name="Miguel C.M."/>
            <person name="Oliveira M.M."/>
            <person name="Ricardo C.P."/>
            <person name="Goncalves S."/>
        </authorList>
    </citation>
    <scope>NUCLEOTIDE SEQUENCE [LARGE SCALE GENOMIC DNA]</scope>
    <source>
        <strain evidence="4">cv. HL8</strain>
    </source>
</reference>
<dbReference type="Gene3D" id="3.60.40.10">
    <property type="entry name" value="PPM-type phosphatase domain"/>
    <property type="match status" value="2"/>
</dbReference>
<keyword evidence="1" id="KW-0812">Transmembrane</keyword>
<dbReference type="InterPro" id="IPR036457">
    <property type="entry name" value="PPM-type-like_dom_sf"/>
</dbReference>
<dbReference type="GO" id="GO:0004722">
    <property type="term" value="F:protein serine/threonine phosphatase activity"/>
    <property type="evidence" value="ECO:0007669"/>
    <property type="project" value="InterPro"/>
</dbReference>
<dbReference type="InterPro" id="IPR001932">
    <property type="entry name" value="PPM-type_phosphatase-like_dom"/>
</dbReference>
<evidence type="ECO:0000313" key="4">
    <source>
        <dbReference type="Proteomes" id="UP000237347"/>
    </source>
</evidence>
<dbReference type="EMBL" id="PKMF04000357">
    <property type="protein sequence ID" value="KAK7836267.1"/>
    <property type="molecule type" value="Genomic_DNA"/>
</dbReference>
<evidence type="ECO:0000259" key="2">
    <source>
        <dbReference type="PROSITE" id="PS51746"/>
    </source>
</evidence>
<proteinExistence type="predicted"/>
<protein>
    <recommendedName>
        <fullName evidence="2">PPM-type phosphatase domain-containing protein</fullName>
    </recommendedName>
</protein>
<dbReference type="PROSITE" id="PS51746">
    <property type="entry name" value="PPM_2"/>
    <property type="match status" value="1"/>
</dbReference>
<dbReference type="Proteomes" id="UP000237347">
    <property type="component" value="Unassembled WGS sequence"/>
</dbReference>
<feature type="transmembrane region" description="Helical" evidence="1">
    <location>
        <begin position="6"/>
        <end position="21"/>
    </location>
</feature>
<name>A0AAW0KAM1_QUESU</name>
<sequence>MKGLQEFLWGSYIIFLVLYFLQDLKKYINLMSLTLTPTLSLVGNLFVGPKGGSSLVFENLNPESSKGKAFLHDEESPREKPPSCVTCQENKTITPQDCIGGEVVDAANFYVEKAHETCGILMGDTAWHEEEIMQEKMHHKVLQKGMHEYDDQNCTIIENIKGGGVSVNDIIQGSDSLGMVKLGGDNQQGLLKLRKRPAKLVVPEHSAVSEFGEMCRKLEHKEFEVEGRDFVLASKKGRRKVMEDGYGVMVDILGDPKRKKLNDTHRYICYHQAFFAVIDGHGGQAATDFVAENLGRNIAKALECVGGEEGQLEQAIRSGYMVTDKDFLCQGVSSGACTSSVLLKDGELYVANVGDCRGVSSGACTSSVLLKDGELYVANVGDCRVVLSRKGVAKALTKDHRLTREDERLRIENTGGFVHCQNGIWRAQGLLAVSRAIGDLHLKEWIISELEIKRLRLTSDCQFLIMFSDGLWDKVNDQEAVDVVLREKNLLMSCKKLVDMSSSRGSMDDITVMVIDLLNFVTTS</sequence>
<dbReference type="Pfam" id="PF00481">
    <property type="entry name" value="PP2C"/>
    <property type="match status" value="2"/>
</dbReference>
<dbReference type="PANTHER" id="PTHR47992">
    <property type="entry name" value="PROTEIN PHOSPHATASE"/>
    <property type="match status" value="1"/>
</dbReference>
<dbReference type="CDD" id="cd00143">
    <property type="entry name" value="PP2Cc"/>
    <property type="match status" value="1"/>
</dbReference>
<keyword evidence="1" id="KW-1133">Transmembrane helix</keyword>
<dbReference type="SMART" id="SM00332">
    <property type="entry name" value="PP2Cc"/>
    <property type="match status" value="1"/>
</dbReference>
<evidence type="ECO:0000313" key="3">
    <source>
        <dbReference type="EMBL" id="KAK7836267.1"/>
    </source>
</evidence>
<dbReference type="InterPro" id="IPR015655">
    <property type="entry name" value="PP2C"/>
</dbReference>
<keyword evidence="1" id="KW-0472">Membrane</keyword>
<comment type="caution">
    <text evidence="3">The sequence shown here is derived from an EMBL/GenBank/DDBJ whole genome shotgun (WGS) entry which is preliminary data.</text>
</comment>
<gene>
    <name evidence="3" type="ORF">CFP56_022759</name>
</gene>
<feature type="domain" description="PPM-type phosphatase" evidence="2">
    <location>
        <begin position="229"/>
        <end position="517"/>
    </location>
</feature>
<accession>A0AAW0KAM1</accession>
<keyword evidence="4" id="KW-1185">Reference proteome</keyword>